<evidence type="ECO:0000313" key="2">
    <source>
        <dbReference type="EMBL" id="GEK35867.1"/>
    </source>
</evidence>
<reference evidence="2 3" key="1">
    <citation type="submission" date="2019-07" db="EMBL/GenBank/DDBJ databases">
        <title>Whole genome shotgun sequence of Enterococcus thailandicus NBRC 101867.</title>
        <authorList>
            <person name="Hosoyama A."/>
            <person name="Uohara A."/>
            <person name="Ohji S."/>
            <person name="Ichikawa N."/>
        </authorList>
    </citation>
    <scope>NUCLEOTIDE SEQUENCE [LARGE SCALE GENOMIC DNA]</scope>
    <source>
        <strain evidence="2 3">NBRC 101867</strain>
    </source>
</reference>
<protein>
    <recommendedName>
        <fullName evidence="1">HTH cro/C1-type domain-containing protein</fullName>
    </recommendedName>
</protein>
<dbReference type="CDD" id="cd00093">
    <property type="entry name" value="HTH_XRE"/>
    <property type="match status" value="1"/>
</dbReference>
<gene>
    <name evidence="2" type="ORF">ETH01_01540</name>
</gene>
<dbReference type="RefSeq" id="WP_071868650.1">
    <property type="nucleotide sequence ID" value="NZ_BJUG01000001.1"/>
</dbReference>
<dbReference type="PROSITE" id="PS50943">
    <property type="entry name" value="HTH_CROC1"/>
    <property type="match status" value="1"/>
</dbReference>
<dbReference type="GO" id="GO:0003677">
    <property type="term" value="F:DNA binding"/>
    <property type="evidence" value="ECO:0007669"/>
    <property type="project" value="InterPro"/>
</dbReference>
<dbReference type="Gene3D" id="1.10.260.40">
    <property type="entry name" value="lambda repressor-like DNA-binding domains"/>
    <property type="match status" value="1"/>
</dbReference>
<proteinExistence type="predicted"/>
<dbReference type="SMART" id="SM00530">
    <property type="entry name" value="HTH_XRE"/>
    <property type="match status" value="1"/>
</dbReference>
<dbReference type="OrthoDB" id="5769614at2"/>
<name>A0A510WAC6_ENTTH</name>
<dbReference type="EMBL" id="BJUG01000001">
    <property type="protein sequence ID" value="GEK35867.1"/>
    <property type="molecule type" value="Genomic_DNA"/>
</dbReference>
<dbReference type="InterPro" id="IPR010057">
    <property type="entry name" value="Transcription_activator_Rgg_C"/>
</dbReference>
<organism evidence="2 3">
    <name type="scientific">Enterococcus thailandicus</name>
    <dbReference type="NCBI Taxonomy" id="417368"/>
    <lineage>
        <taxon>Bacteria</taxon>
        <taxon>Bacillati</taxon>
        <taxon>Bacillota</taxon>
        <taxon>Bacilli</taxon>
        <taxon>Lactobacillales</taxon>
        <taxon>Enterococcaceae</taxon>
        <taxon>Enterococcus</taxon>
    </lineage>
</organism>
<dbReference type="Pfam" id="PF21259">
    <property type="entry name" value="Rgg_C"/>
    <property type="match status" value="1"/>
</dbReference>
<feature type="domain" description="HTH cro/C1-type" evidence="1">
    <location>
        <begin position="7"/>
        <end position="60"/>
    </location>
</feature>
<evidence type="ECO:0000313" key="3">
    <source>
        <dbReference type="Proteomes" id="UP000321361"/>
    </source>
</evidence>
<dbReference type="PANTHER" id="PTHR37038">
    <property type="entry name" value="TRANSCRIPTIONAL REGULATOR-RELATED"/>
    <property type="match status" value="1"/>
</dbReference>
<accession>A0A510WAC6</accession>
<dbReference type="AlphaFoldDB" id="A0A510WAC6"/>
<dbReference type="SUPFAM" id="SSF47413">
    <property type="entry name" value="lambda repressor-like DNA-binding domains"/>
    <property type="match status" value="1"/>
</dbReference>
<comment type="caution">
    <text evidence="2">The sequence shown here is derived from an EMBL/GenBank/DDBJ whole genome shotgun (WGS) entry which is preliminary data.</text>
</comment>
<dbReference type="InterPro" id="IPR001387">
    <property type="entry name" value="Cro/C1-type_HTH"/>
</dbReference>
<dbReference type="InterPro" id="IPR053163">
    <property type="entry name" value="HTH-type_regulator_Rgg"/>
</dbReference>
<sequence length="299" mass="35895">MEIHELLRKMRIDRGITQKQLADKITTRESVVKYENGKNQVPLLVLLELLEKINVNLDEFLFYLQVDNIRIKNKELKKLVRCIHEGKKPPQYILHNLKIIADKTGDIVDVRNFLVAKAFNWYNRSGNEREFTYSNQIYIKQIIEYLDRVNEFGRFEITSFTSLLFLFETSYINQRMNEIEKKIEKNRDYEIFHTSLYALYNNAFLLMLERKDYLHAVKYLKKYSNVRNNMVFSRETEIYVNFYSLLLDYLFDGTGKEKELIQFFKGLKMISAEGLIDEFRSDLRKYEKIYGLCRIDIDV</sequence>
<dbReference type="InterPro" id="IPR010982">
    <property type="entry name" value="Lambda_DNA-bd_dom_sf"/>
</dbReference>
<dbReference type="Proteomes" id="UP000321361">
    <property type="component" value="Unassembled WGS sequence"/>
</dbReference>
<dbReference type="Pfam" id="PF01381">
    <property type="entry name" value="HTH_3"/>
    <property type="match status" value="1"/>
</dbReference>
<evidence type="ECO:0000259" key="1">
    <source>
        <dbReference type="PROSITE" id="PS50943"/>
    </source>
</evidence>